<dbReference type="RefSeq" id="XP_007292866.1">
    <property type="nucleotide sequence ID" value="XM_007292804.1"/>
</dbReference>
<dbReference type="KEGG" id="mbe:MBM_04977"/>
<keyword evidence="3" id="KW-1185">Reference proteome</keyword>
<dbReference type="GeneID" id="18760912"/>
<dbReference type="EMBL" id="JH921438">
    <property type="protein sequence ID" value="EKD16508.1"/>
    <property type="molecule type" value="Genomic_DNA"/>
</dbReference>
<feature type="compositionally biased region" description="Basic and acidic residues" evidence="1">
    <location>
        <begin position="186"/>
        <end position="199"/>
    </location>
</feature>
<accession>K1X776</accession>
<feature type="region of interest" description="Disordered" evidence="1">
    <location>
        <begin position="177"/>
        <end position="199"/>
    </location>
</feature>
<dbReference type="eggNOG" id="ENOG502SA6U">
    <property type="taxonomic scope" value="Eukaryota"/>
</dbReference>
<gene>
    <name evidence="2" type="ORF">MBM_04977</name>
</gene>
<organism evidence="2 3">
    <name type="scientific">Marssonina brunnea f. sp. multigermtubi (strain MB_m1)</name>
    <name type="common">Marssonina leaf spot fungus</name>
    <dbReference type="NCBI Taxonomy" id="1072389"/>
    <lineage>
        <taxon>Eukaryota</taxon>
        <taxon>Fungi</taxon>
        <taxon>Dikarya</taxon>
        <taxon>Ascomycota</taxon>
        <taxon>Pezizomycotina</taxon>
        <taxon>Leotiomycetes</taxon>
        <taxon>Helotiales</taxon>
        <taxon>Drepanopezizaceae</taxon>
        <taxon>Drepanopeziza</taxon>
    </lineage>
</organism>
<dbReference type="Proteomes" id="UP000006753">
    <property type="component" value="Unassembled WGS sequence"/>
</dbReference>
<dbReference type="OrthoDB" id="20105at2759"/>
<dbReference type="HOGENOM" id="CLU_085124_0_0_1"/>
<dbReference type="InterPro" id="IPR019240">
    <property type="entry name" value="DUF2196"/>
</dbReference>
<reference evidence="2 3" key="1">
    <citation type="journal article" date="2012" name="BMC Genomics">
        <title>Sequencing the genome of Marssonina brunnea reveals fungus-poplar co-evolution.</title>
        <authorList>
            <person name="Zhu S."/>
            <person name="Cao Y.-Z."/>
            <person name="Jiang C."/>
            <person name="Tan B.-Y."/>
            <person name="Wang Z."/>
            <person name="Feng S."/>
            <person name="Zhang L."/>
            <person name="Su X.-H."/>
            <person name="Brejova B."/>
            <person name="Vinar T."/>
            <person name="Xu M."/>
            <person name="Wang M.-X."/>
            <person name="Zhang S.-G."/>
            <person name="Huang M.-R."/>
            <person name="Wu R."/>
            <person name="Zhou Y."/>
        </authorList>
    </citation>
    <scope>NUCLEOTIDE SEQUENCE [LARGE SCALE GENOMIC DNA]</scope>
    <source>
        <strain evidence="2 3">MB_m1</strain>
    </source>
</reference>
<dbReference type="Pfam" id="PF09962">
    <property type="entry name" value="DUF2196"/>
    <property type="match status" value="1"/>
</dbReference>
<proteinExistence type="predicted"/>
<name>K1X776_MARBU</name>
<dbReference type="PANTHER" id="PTHR40069">
    <property type="entry name" value="YWBE PROTEIN"/>
    <property type="match status" value="1"/>
</dbReference>
<dbReference type="AlphaFoldDB" id="K1X776"/>
<evidence type="ECO:0000256" key="1">
    <source>
        <dbReference type="SAM" id="MobiDB-lite"/>
    </source>
</evidence>
<evidence type="ECO:0000313" key="3">
    <source>
        <dbReference type="Proteomes" id="UP000006753"/>
    </source>
</evidence>
<dbReference type="InParanoid" id="K1X776"/>
<sequence>MNSSHHANRTPGRGQDANLGRGRGGRSRGGFNPRVNFDTDSPAVPTISQVVPGAPVSIVLKVDQPTGRQVQGFVGALLTRGNHPRGIKVRLQDGRVGRVQKMASEEAAKAGSEGRSYGLGRDGHGDGMMSTHMAEPSPAGLSIGSSMTPNRYGDFRLDAPDEPPRAELSLGDYVVVKGNGKKGRQRKTDSDGSDLGDPKTQHLEVLEGIEPQATPGSTSATGTCPVCGDFEGDEFAISHHVNSHFD</sequence>
<dbReference type="NCBIfam" id="TIGR03833">
    <property type="entry name" value="YwbE family protein"/>
    <property type="match status" value="1"/>
</dbReference>
<protein>
    <submittedName>
        <fullName evidence="2">Uncharacterized protein</fullName>
    </submittedName>
</protein>
<feature type="region of interest" description="Disordered" evidence="1">
    <location>
        <begin position="1"/>
        <end position="40"/>
    </location>
</feature>
<evidence type="ECO:0000313" key="2">
    <source>
        <dbReference type="EMBL" id="EKD16508.1"/>
    </source>
</evidence>
<dbReference type="PANTHER" id="PTHR40069:SF1">
    <property type="entry name" value="YWBE PROTEIN"/>
    <property type="match status" value="1"/>
</dbReference>
<feature type="region of interest" description="Disordered" evidence="1">
    <location>
        <begin position="106"/>
        <end position="127"/>
    </location>
</feature>
<dbReference type="OMA" id="CPVCADF"/>